<evidence type="ECO:0000256" key="3">
    <source>
        <dbReference type="SAM" id="MobiDB-lite"/>
    </source>
</evidence>
<dbReference type="Proteomes" id="UP000824280">
    <property type="component" value="Chromosome"/>
</dbReference>
<dbReference type="EMBL" id="CP081297">
    <property type="protein sequence ID" value="QZD87494.1"/>
    <property type="molecule type" value="Genomic_DNA"/>
</dbReference>
<dbReference type="RefSeq" id="WP_221423032.1">
    <property type="nucleotide sequence ID" value="NZ_CP081297.1"/>
</dbReference>
<reference evidence="4 5" key="1">
    <citation type="submission" date="2021-08" db="EMBL/GenBank/DDBJ databases">
        <title>Comparative Genomics Analysis of the Genus Qipengyuania Reveals Extensive Genetic Diversity and Metabolic Versatility, Including the Description of Fifteen Novel Species.</title>
        <authorList>
            <person name="Liu Y."/>
        </authorList>
    </citation>
    <scope>NUCLEOTIDE SEQUENCE [LARGE SCALE GENOMIC DNA]</scope>
    <source>
        <strain evidence="4 5">1XM2-8</strain>
    </source>
</reference>
<gene>
    <name evidence="4" type="ORF">K3166_01930</name>
</gene>
<organism evidence="4 5">
    <name type="scientific">Qipengyuania psychrotolerans</name>
    <dbReference type="NCBI Taxonomy" id="2867238"/>
    <lineage>
        <taxon>Bacteria</taxon>
        <taxon>Pseudomonadati</taxon>
        <taxon>Pseudomonadota</taxon>
        <taxon>Alphaproteobacteria</taxon>
        <taxon>Sphingomonadales</taxon>
        <taxon>Erythrobacteraceae</taxon>
        <taxon>Qipengyuania</taxon>
    </lineage>
</organism>
<protein>
    <submittedName>
        <fullName evidence="4">PspA/IM30 family protein</fullName>
    </submittedName>
</protein>
<proteinExistence type="inferred from homology"/>
<feature type="compositionally biased region" description="Basic and acidic residues" evidence="3">
    <location>
        <begin position="178"/>
        <end position="204"/>
    </location>
</feature>
<dbReference type="PANTHER" id="PTHR31088">
    <property type="entry name" value="MEMBRANE-ASSOCIATED PROTEIN VIPP1, CHLOROPLASTIC"/>
    <property type="match status" value="1"/>
</dbReference>
<evidence type="ECO:0000313" key="4">
    <source>
        <dbReference type="EMBL" id="QZD87494.1"/>
    </source>
</evidence>
<evidence type="ECO:0000256" key="2">
    <source>
        <dbReference type="SAM" id="Coils"/>
    </source>
</evidence>
<comment type="similarity">
    <text evidence="1">Belongs to the PspA/Vipp/IM30 family.</text>
</comment>
<feature type="coiled-coil region" evidence="2">
    <location>
        <begin position="41"/>
        <end position="122"/>
    </location>
</feature>
<evidence type="ECO:0000313" key="5">
    <source>
        <dbReference type="Proteomes" id="UP000824280"/>
    </source>
</evidence>
<dbReference type="PANTHER" id="PTHR31088:SF6">
    <property type="entry name" value="PHAGE SHOCK PROTEIN A"/>
    <property type="match status" value="1"/>
</dbReference>
<dbReference type="Pfam" id="PF04012">
    <property type="entry name" value="PspA_IM30"/>
    <property type="match status" value="1"/>
</dbReference>
<sequence>MVRIAIQVKELISSNLTSALDGATNPVKMLAQLQREIEEALISLTGDISKARRQKDRLDAEQVRAQSRIAEWNEKAKIAMDHQREDLARQALLAREDCRAGIEEIKQDIATLDEELTAMHEAEIQLEAKRDSVRARMADLRAADGNASGIAARSGDSDRVSKRMQHIEELEKRTDFAADDQDFRSRNASVDREIEEMSRDRAVDEELAAMRETGTAKRTA</sequence>
<keyword evidence="5" id="KW-1185">Reference proteome</keyword>
<dbReference type="InterPro" id="IPR007157">
    <property type="entry name" value="PspA_VIPP1"/>
</dbReference>
<keyword evidence="2" id="KW-0175">Coiled coil</keyword>
<accession>A0ABX8ZIK5</accession>
<evidence type="ECO:0000256" key="1">
    <source>
        <dbReference type="ARBA" id="ARBA00043985"/>
    </source>
</evidence>
<feature type="region of interest" description="Disordered" evidence="3">
    <location>
        <begin position="178"/>
        <end position="220"/>
    </location>
</feature>
<name>A0ABX8ZIK5_9SPHN</name>